<protein>
    <submittedName>
        <fullName evidence="2">Uncharacterized protein</fullName>
    </submittedName>
</protein>
<dbReference type="AlphaFoldDB" id="A0A177A868"/>
<organism evidence="2">
    <name type="scientific">Pseudogymnoascus destructans</name>
    <dbReference type="NCBI Taxonomy" id="655981"/>
    <lineage>
        <taxon>Eukaryota</taxon>
        <taxon>Fungi</taxon>
        <taxon>Dikarya</taxon>
        <taxon>Ascomycota</taxon>
        <taxon>Pezizomycotina</taxon>
        <taxon>Leotiomycetes</taxon>
        <taxon>Thelebolales</taxon>
        <taxon>Thelebolaceae</taxon>
        <taxon>Pseudogymnoascus</taxon>
    </lineage>
</organism>
<dbReference type="RefSeq" id="XP_024322750.1">
    <property type="nucleotide sequence ID" value="XM_024468228.1"/>
</dbReference>
<feature type="region of interest" description="Disordered" evidence="1">
    <location>
        <begin position="1"/>
        <end position="24"/>
    </location>
</feature>
<dbReference type="Proteomes" id="UP000077154">
    <property type="component" value="Unassembled WGS sequence"/>
</dbReference>
<evidence type="ECO:0000256" key="1">
    <source>
        <dbReference type="SAM" id="MobiDB-lite"/>
    </source>
</evidence>
<evidence type="ECO:0000313" key="2">
    <source>
        <dbReference type="EMBL" id="OAF57461.1"/>
    </source>
</evidence>
<accession>A0A177A868</accession>
<feature type="region of interest" description="Disordered" evidence="1">
    <location>
        <begin position="74"/>
        <end position="99"/>
    </location>
</feature>
<dbReference type="GeneID" id="36287670"/>
<dbReference type="EMBL" id="KV441400">
    <property type="protein sequence ID" value="OAF57461.1"/>
    <property type="molecule type" value="Genomic_DNA"/>
</dbReference>
<sequence length="117" mass="12278">MALSSSGSRPATGELPSPSPPLTQYMNASISSSLALPCRLSNSKIRLSTSAPQAAQATSLAIRIFVLKTAHSPTNSIVGTHPQTPRAIEKRQPLGNPTRSPIATIIVTTDTIKAYGR</sequence>
<proteinExistence type="predicted"/>
<reference evidence="2" key="1">
    <citation type="submission" date="2016-03" db="EMBL/GenBank/DDBJ databases">
        <title>Updated assembly of Pseudogymnoascus destructans, the fungus causing white-nose syndrome of bats.</title>
        <authorList>
            <person name="Palmer J.M."/>
            <person name="Drees K.P."/>
            <person name="Foster J.T."/>
            <person name="Lindner D.L."/>
        </authorList>
    </citation>
    <scope>NUCLEOTIDE SEQUENCE [LARGE SCALE GENOMIC DNA]</scope>
    <source>
        <strain evidence="2">20631-21</strain>
    </source>
</reference>
<feature type="compositionally biased region" description="Polar residues" evidence="1">
    <location>
        <begin position="74"/>
        <end position="83"/>
    </location>
</feature>
<name>A0A177A868_9PEZI</name>
<gene>
    <name evidence="2" type="ORF">VC83_04599</name>
</gene>